<dbReference type="CDD" id="cd00096">
    <property type="entry name" value="Ig"/>
    <property type="match status" value="1"/>
</dbReference>
<dbReference type="Xenbase" id="XB-GENE-29099671">
    <property type="gene designation" value="tapbpl"/>
</dbReference>
<evidence type="ECO:0000313" key="7">
    <source>
        <dbReference type="RefSeq" id="XP_004915817.1"/>
    </source>
</evidence>
<reference evidence="5" key="2">
    <citation type="submission" date="2020-05" db="UniProtKB">
        <authorList>
            <consortium name="Ensembl"/>
        </authorList>
    </citation>
    <scope>IDENTIFICATION</scope>
</reference>
<dbReference type="CTD" id="55080"/>
<dbReference type="PROSITE" id="PS00290">
    <property type="entry name" value="IG_MHC"/>
    <property type="match status" value="1"/>
</dbReference>
<accession>A0A6I8QUS6</accession>
<dbReference type="InterPro" id="IPR003006">
    <property type="entry name" value="Ig/MHC_CS"/>
</dbReference>
<keyword evidence="2" id="KW-0472">Membrane</keyword>
<name>A0A6I8QUS6_XENTR</name>
<feature type="chain" id="PRO_5044633990" evidence="3">
    <location>
        <begin position="28"/>
        <end position="422"/>
    </location>
</feature>
<dbReference type="SMART" id="SM00406">
    <property type="entry name" value="IGv"/>
    <property type="match status" value="1"/>
</dbReference>
<evidence type="ECO:0000313" key="5">
    <source>
        <dbReference type="Ensembl" id="ENSXETP00000073360"/>
    </source>
</evidence>
<dbReference type="InterPro" id="IPR007110">
    <property type="entry name" value="Ig-like_dom"/>
</dbReference>
<dbReference type="Ensembl" id="ENSXETT00000114178">
    <property type="protein sequence ID" value="ENSXETP00000114740"/>
    <property type="gene ID" value="ENSXETG00000018958"/>
</dbReference>
<dbReference type="GO" id="GO:0042824">
    <property type="term" value="C:MHC class I peptide loading complex"/>
    <property type="evidence" value="ECO:0000318"/>
    <property type="project" value="GO_Central"/>
</dbReference>
<dbReference type="PROSITE" id="PS50835">
    <property type="entry name" value="IG_LIKE"/>
    <property type="match status" value="2"/>
</dbReference>
<keyword evidence="2" id="KW-1133">Transmembrane helix</keyword>
<evidence type="ECO:0000256" key="1">
    <source>
        <dbReference type="ARBA" id="ARBA00023319"/>
    </source>
</evidence>
<feature type="domain" description="Ig-like" evidence="4">
    <location>
        <begin position="171"/>
        <end position="269"/>
    </location>
</feature>
<dbReference type="InterPro" id="IPR036179">
    <property type="entry name" value="Ig-like_dom_sf"/>
</dbReference>
<sequence length="422" mass="46669">MLGMKRGKYLLLMLILLLHSLAVQCQGKPVVQRAVDIVLPCEYVLMKEGGRGSLGGLTFSRERVTLVLRNISVTGEGEELDPITEYEAPKDKENTTYQATVRVGPLPFAERLLHAECEGEEVGCEISPIYGEFYVAHVYLPELSVSMMCQAEVSMEEQDVLKEQGEKTVTPMTVDYIVSSSPPSHHSHISGDVSLNCEVWGDLDRMEVEWYFQSEGRGRRVFPSEEPRVSVGQEGQKSKGDVSLVLRGVLVSDEGTYICTVSAEQHKIQQILKLGIREPPRVSISQRGGRETRLTCRTDRYYPLDVEFDWLLNGSPVPDPDIETSSHRKNSDGTYNLSSTLTVPLPAAGSDPHTYTCSVSHVSLAEPILAHVSIALPDAESYTPSGYRLIVSSTIISAIIFIVALAKSIWAKQKQGAEKKKE</sequence>
<organism evidence="5">
    <name type="scientific">Xenopus tropicalis</name>
    <name type="common">Western clawed frog</name>
    <name type="synonym">Silurana tropicalis</name>
    <dbReference type="NCBI Taxonomy" id="8364"/>
    <lineage>
        <taxon>Eukaryota</taxon>
        <taxon>Metazoa</taxon>
        <taxon>Chordata</taxon>
        <taxon>Craniata</taxon>
        <taxon>Vertebrata</taxon>
        <taxon>Euteleostomi</taxon>
        <taxon>Amphibia</taxon>
        <taxon>Batrachia</taxon>
        <taxon>Anura</taxon>
        <taxon>Pipoidea</taxon>
        <taxon>Pipidae</taxon>
        <taxon>Xenopodinae</taxon>
        <taxon>Xenopus</taxon>
        <taxon>Silurana</taxon>
    </lineage>
</organism>
<dbReference type="Bgee" id="ENSXETG00000018958">
    <property type="expression patterns" value="Expressed in skeletal muscle tissue and 12 other cell types or tissues"/>
</dbReference>
<dbReference type="Pfam" id="PF07686">
    <property type="entry name" value="V-set"/>
    <property type="match status" value="1"/>
</dbReference>
<dbReference type="InterPro" id="IPR003597">
    <property type="entry name" value="Ig_C1-set"/>
</dbReference>
<dbReference type="PANTHER" id="PTHR23411">
    <property type="entry name" value="TAPASIN"/>
    <property type="match status" value="1"/>
</dbReference>
<dbReference type="Pfam" id="PF07654">
    <property type="entry name" value="C1-set"/>
    <property type="match status" value="1"/>
</dbReference>
<evidence type="ECO:0000256" key="3">
    <source>
        <dbReference type="SAM" id="SignalP"/>
    </source>
</evidence>
<dbReference type="InterPro" id="IPR013106">
    <property type="entry name" value="Ig_V-set"/>
</dbReference>
<dbReference type="GeneID" id="101730729"/>
<reference evidence="5" key="1">
    <citation type="journal article" date="2010" name="Science">
        <title>The genome of the Western clawed frog Xenopus tropicalis.</title>
        <authorList>
            <person name="Hellsten U."/>
            <person name="Harland R.M."/>
            <person name="Gilchrist M.J."/>
            <person name="Hendrix D."/>
            <person name="Jurka J."/>
            <person name="Kapitonov V."/>
            <person name="Ovcharenko I."/>
            <person name="Putnam N.H."/>
            <person name="Shu S."/>
            <person name="Taher L."/>
            <person name="Blitz I.L."/>
            <person name="Blumberg B."/>
            <person name="Dichmann D.S."/>
            <person name="Dubchak I."/>
            <person name="Amaya E."/>
            <person name="Detter J.C."/>
            <person name="Fletcher R."/>
            <person name="Gerhard D.S."/>
            <person name="Goodstein D."/>
            <person name="Graves T."/>
            <person name="Grigoriev I.V."/>
            <person name="Grimwood J."/>
            <person name="Kawashima T."/>
            <person name="Lindquist E."/>
            <person name="Lucas S.M."/>
            <person name="Mead P.E."/>
            <person name="Mitros T."/>
            <person name="Ogino H."/>
            <person name="Ohta Y."/>
            <person name="Poliakov A.V."/>
            <person name="Pollet N."/>
            <person name="Robert J."/>
            <person name="Salamov A."/>
            <person name="Sater A.K."/>
            <person name="Schmutz J."/>
            <person name="Terry A."/>
            <person name="Vize P.D."/>
            <person name="Warren W.C."/>
            <person name="Wells D."/>
            <person name="Wills A."/>
            <person name="Wilson R.K."/>
            <person name="Zimmerman L.B."/>
            <person name="Zorn A.M."/>
            <person name="Grainger R."/>
            <person name="Grammer T."/>
            <person name="Khokha M.K."/>
            <person name="Richardson P.M."/>
            <person name="Rokhsar D.S."/>
        </authorList>
    </citation>
    <scope>NUCLEOTIDE SEQUENCE [LARGE SCALE GENOMIC DNA]</scope>
    <source>
        <strain evidence="5">Nigerian</strain>
    </source>
</reference>
<reference evidence="7 8" key="3">
    <citation type="submission" date="2025-04" db="UniProtKB">
        <authorList>
            <consortium name="RefSeq"/>
        </authorList>
    </citation>
    <scope>IDENTIFICATION</scope>
    <source>
        <strain evidence="7 8">Nigerian</strain>
        <tissue evidence="7 8">Liver and blood</tissue>
    </source>
</reference>
<evidence type="ECO:0000313" key="9">
    <source>
        <dbReference type="Xenbase" id="XB-GENE-29099671"/>
    </source>
</evidence>
<proteinExistence type="predicted"/>
<dbReference type="Proteomes" id="UP000008143">
    <property type="component" value="Chromosome 7"/>
</dbReference>
<keyword evidence="6" id="KW-1185">Reference proteome</keyword>
<evidence type="ECO:0000313" key="6">
    <source>
        <dbReference type="Proteomes" id="UP000008143"/>
    </source>
</evidence>
<feature type="domain" description="Ig-like" evidence="4">
    <location>
        <begin position="279"/>
        <end position="373"/>
    </location>
</feature>
<dbReference type="InterPro" id="IPR050380">
    <property type="entry name" value="Immune_Resp_Modulators"/>
</dbReference>
<dbReference type="InterPro" id="IPR003599">
    <property type="entry name" value="Ig_sub"/>
</dbReference>
<feature type="signal peptide" evidence="3">
    <location>
        <begin position="1"/>
        <end position="27"/>
    </location>
</feature>
<dbReference type="GO" id="GO:0062061">
    <property type="term" value="F:TAP complex binding"/>
    <property type="evidence" value="ECO:0000318"/>
    <property type="project" value="GO_Central"/>
</dbReference>
<evidence type="ECO:0000259" key="4">
    <source>
        <dbReference type="PROSITE" id="PS50835"/>
    </source>
</evidence>
<dbReference type="Gene3D" id="2.60.40.10">
    <property type="entry name" value="Immunoglobulins"/>
    <property type="match status" value="2"/>
</dbReference>
<dbReference type="SUPFAM" id="SSF48726">
    <property type="entry name" value="Immunoglobulin"/>
    <property type="match status" value="2"/>
</dbReference>
<evidence type="ECO:0000256" key="2">
    <source>
        <dbReference type="SAM" id="Phobius"/>
    </source>
</evidence>
<dbReference type="AGR" id="Xenbase:XB-GENE-29099671"/>
<dbReference type="Ensembl" id="ENSXETT00000112139">
    <property type="protein sequence ID" value="ENSXETP00000111040"/>
    <property type="gene ID" value="ENSXETG00000018958"/>
</dbReference>
<dbReference type="RefSeq" id="XP_004915817.1">
    <property type="nucleotide sequence ID" value="XM_004915760.4"/>
</dbReference>
<keyword evidence="1" id="KW-0393">Immunoglobulin domain</keyword>
<keyword evidence="2" id="KW-0812">Transmembrane</keyword>
<dbReference type="KEGG" id="xtr:101730729"/>
<dbReference type="GO" id="GO:0023024">
    <property type="term" value="F:MHC class I protein complex binding"/>
    <property type="evidence" value="ECO:0000318"/>
    <property type="project" value="GO_Central"/>
</dbReference>
<dbReference type="Ensembl" id="ENSXETT00000084691">
    <property type="protein sequence ID" value="ENSXETP00000073360"/>
    <property type="gene ID" value="ENSXETG00000018958"/>
</dbReference>
<evidence type="ECO:0000313" key="8">
    <source>
        <dbReference type="RefSeq" id="XP_004915818.1"/>
    </source>
</evidence>
<dbReference type="OMA" id="IVCSKTT"/>
<dbReference type="InterPro" id="IPR013783">
    <property type="entry name" value="Ig-like_fold"/>
</dbReference>
<keyword evidence="3" id="KW-0732">Signal</keyword>
<dbReference type="AlphaFoldDB" id="A0A6I8QUS6"/>
<feature type="transmembrane region" description="Helical" evidence="2">
    <location>
        <begin position="389"/>
        <end position="410"/>
    </location>
</feature>
<dbReference type="GO" id="GO:0002502">
    <property type="term" value="P:peptide antigen assembly with MHC class I protein complex"/>
    <property type="evidence" value="ECO:0000318"/>
    <property type="project" value="GO_Central"/>
</dbReference>
<protein>
    <submittedName>
        <fullName evidence="5">TAP binding protein like</fullName>
    </submittedName>
    <submittedName>
        <fullName evidence="7 8">Tapasin-related protein</fullName>
    </submittedName>
</protein>
<dbReference type="SMART" id="SM00409">
    <property type="entry name" value="IG"/>
    <property type="match status" value="2"/>
</dbReference>
<dbReference type="OrthoDB" id="8929156at2759"/>
<dbReference type="RefSeq" id="XP_004915818.1">
    <property type="nucleotide sequence ID" value="XM_004915761.4"/>
</dbReference>
<gene>
    <name evidence="5 7 8 9" type="primary">tapbpl</name>
</gene>
<dbReference type="GeneTree" id="ENSGT00940000160453"/>
<dbReference type="SMART" id="SM00407">
    <property type="entry name" value="IGc1"/>
    <property type="match status" value="1"/>
</dbReference>